<feature type="compositionally biased region" description="Basic and acidic residues" evidence="3">
    <location>
        <begin position="374"/>
        <end position="385"/>
    </location>
</feature>
<feature type="compositionally biased region" description="Polar residues" evidence="3">
    <location>
        <begin position="326"/>
        <end position="359"/>
    </location>
</feature>
<dbReference type="Pfam" id="PF22624">
    <property type="entry name" value="AASDHPPT_N"/>
    <property type="match status" value="1"/>
</dbReference>
<evidence type="ECO:0000313" key="6">
    <source>
        <dbReference type="EMBL" id="KAJ8996058.1"/>
    </source>
</evidence>
<name>A0AAN6IZQ4_EXODE</name>
<evidence type="ECO:0000256" key="2">
    <source>
        <dbReference type="ARBA" id="ARBA00022679"/>
    </source>
</evidence>
<dbReference type="EMBL" id="JAJGCB010000001">
    <property type="protein sequence ID" value="KAJ8996058.1"/>
    <property type="molecule type" value="Genomic_DNA"/>
</dbReference>
<dbReference type="AlphaFoldDB" id="A0AAN6IZQ4"/>
<proteinExistence type="predicted"/>
<dbReference type="GO" id="GO:0008897">
    <property type="term" value="F:holo-[acyl-carrier-protein] synthase activity"/>
    <property type="evidence" value="ECO:0007669"/>
    <property type="project" value="UniProtKB-EC"/>
</dbReference>
<evidence type="ECO:0000313" key="7">
    <source>
        <dbReference type="Proteomes" id="UP001161757"/>
    </source>
</evidence>
<protein>
    <recommendedName>
        <fullName evidence="1">holo-[acyl-carrier-protein] synthase</fullName>
        <ecNumber evidence="1">2.7.8.7</ecNumber>
    </recommendedName>
</protein>
<feature type="domain" description="4'-phosphopantetheinyl transferase" evidence="4">
    <location>
        <begin position="279"/>
        <end position="314"/>
    </location>
</feature>
<feature type="region of interest" description="Disordered" evidence="3">
    <location>
        <begin position="316"/>
        <end position="385"/>
    </location>
</feature>
<evidence type="ECO:0000256" key="3">
    <source>
        <dbReference type="SAM" id="MobiDB-lite"/>
    </source>
</evidence>
<keyword evidence="2" id="KW-0808">Transferase</keyword>
<gene>
    <name evidence="6" type="ORF">HRR80_000802</name>
</gene>
<feature type="domain" description="4'-phosphopantetheinyl transferase N-terminal" evidence="5">
    <location>
        <begin position="43"/>
        <end position="139"/>
    </location>
</feature>
<dbReference type="InterPro" id="IPR050559">
    <property type="entry name" value="P-Pant_transferase_sf"/>
</dbReference>
<accession>A0AAN6IZQ4</accession>
<organism evidence="6 7">
    <name type="scientific">Exophiala dermatitidis</name>
    <name type="common">Black yeast-like fungus</name>
    <name type="synonym">Wangiella dermatitidis</name>
    <dbReference type="NCBI Taxonomy" id="5970"/>
    <lineage>
        <taxon>Eukaryota</taxon>
        <taxon>Fungi</taxon>
        <taxon>Dikarya</taxon>
        <taxon>Ascomycota</taxon>
        <taxon>Pezizomycotina</taxon>
        <taxon>Eurotiomycetes</taxon>
        <taxon>Chaetothyriomycetidae</taxon>
        <taxon>Chaetothyriales</taxon>
        <taxon>Herpotrichiellaceae</taxon>
        <taxon>Exophiala</taxon>
    </lineage>
</organism>
<dbReference type="Gene3D" id="3.90.470.20">
    <property type="entry name" value="4'-phosphopantetheinyl transferase domain"/>
    <property type="match status" value="2"/>
</dbReference>
<sequence length="470" mass="53368">MPQPDEMAVRSPPEYTTTIDRYYIDTRQLVLSTLDTKSTQSLPLLATLQYPDQEAVTRFIRPSDRYMSLASALLKYTFIHRRAKIPWSKVQVLRTPGPHRRPYWVPLEEYELPEETCSKIGGLEFNVSHQAGLVAIIGCSTPRAQLPTPHTHSDSSTINKALDQLDLTGHRTPILAADEIRLGVDIACTNEDRRTPQDMTTQAQFDEWVDIFAEMFSERERWTMRHAPIHVPVVEREEGDYWDSDTTSSSDTAPNGNSYGTGAAEPGSSREAKLIHLKLRRFYAYWALKEAYIKMVGEGLLASWLQKLEFMNVVAPPSPTGMPRRSWNQTSTPARPLSRSPNPTSSDSKGVSKHQTTVNNDHKPDVHLSSNTLSREDEVGKWTPPEKAERGVKTLLYGREVEDVDIELVAYDEDFLLATALRGVKEQQPNISTDNRSQWKRWVRLDIEQDIRPCAEGKCHCLDEVTRPQV</sequence>
<dbReference type="InterPro" id="IPR008278">
    <property type="entry name" value="4-PPantetheinyl_Trfase_dom"/>
</dbReference>
<comment type="caution">
    <text evidence="6">The sequence shown here is derived from an EMBL/GenBank/DDBJ whole genome shotgun (WGS) entry which is preliminary data.</text>
</comment>
<dbReference type="SUPFAM" id="SSF56214">
    <property type="entry name" value="4'-phosphopantetheinyl transferase"/>
    <property type="match status" value="2"/>
</dbReference>
<dbReference type="GO" id="GO:0005829">
    <property type="term" value="C:cytosol"/>
    <property type="evidence" value="ECO:0007669"/>
    <property type="project" value="TreeGrafter"/>
</dbReference>
<feature type="region of interest" description="Disordered" evidence="3">
    <location>
        <begin position="238"/>
        <end position="267"/>
    </location>
</feature>
<evidence type="ECO:0000259" key="5">
    <source>
        <dbReference type="Pfam" id="PF22624"/>
    </source>
</evidence>
<dbReference type="GO" id="GO:0000287">
    <property type="term" value="F:magnesium ion binding"/>
    <property type="evidence" value="ECO:0007669"/>
    <property type="project" value="InterPro"/>
</dbReference>
<dbReference type="EC" id="2.7.8.7" evidence="1"/>
<dbReference type="InterPro" id="IPR055066">
    <property type="entry name" value="AASDHPPT_N"/>
</dbReference>
<reference evidence="6" key="1">
    <citation type="submission" date="2023-01" db="EMBL/GenBank/DDBJ databases">
        <title>Exophiala dermititidis isolated from Cystic Fibrosis Patient.</title>
        <authorList>
            <person name="Kurbessoian T."/>
            <person name="Crocker A."/>
            <person name="Murante D."/>
            <person name="Hogan D.A."/>
            <person name="Stajich J.E."/>
        </authorList>
    </citation>
    <scope>NUCLEOTIDE SEQUENCE</scope>
    <source>
        <strain evidence="6">Ex8</strain>
    </source>
</reference>
<evidence type="ECO:0000256" key="1">
    <source>
        <dbReference type="ARBA" id="ARBA00013172"/>
    </source>
</evidence>
<dbReference type="GO" id="GO:0019878">
    <property type="term" value="P:lysine biosynthetic process via aminoadipic acid"/>
    <property type="evidence" value="ECO:0007669"/>
    <property type="project" value="TreeGrafter"/>
</dbReference>
<dbReference type="InterPro" id="IPR037143">
    <property type="entry name" value="4-PPantetheinyl_Trfase_dom_sf"/>
</dbReference>
<dbReference type="PANTHER" id="PTHR12215:SF10">
    <property type="entry name" value="L-AMINOADIPATE-SEMIALDEHYDE DEHYDROGENASE-PHOSPHOPANTETHEINYL TRANSFERASE"/>
    <property type="match status" value="1"/>
</dbReference>
<dbReference type="Pfam" id="PF01648">
    <property type="entry name" value="ACPS"/>
    <property type="match status" value="1"/>
</dbReference>
<dbReference type="Proteomes" id="UP001161757">
    <property type="component" value="Unassembled WGS sequence"/>
</dbReference>
<evidence type="ECO:0000259" key="4">
    <source>
        <dbReference type="Pfam" id="PF01648"/>
    </source>
</evidence>
<dbReference type="PANTHER" id="PTHR12215">
    <property type="entry name" value="PHOSPHOPANTETHEINE TRANSFERASE"/>
    <property type="match status" value="1"/>
</dbReference>